<dbReference type="OrthoDB" id="5316007at2759"/>
<feature type="transmembrane region" description="Helical" evidence="1">
    <location>
        <begin position="176"/>
        <end position="199"/>
    </location>
</feature>
<reference evidence="4" key="2">
    <citation type="submission" date="2015-01" db="EMBL/GenBank/DDBJ databases">
        <title>Evolutionary Origins and Diversification of the Mycorrhizal Mutualists.</title>
        <authorList>
            <consortium name="DOE Joint Genome Institute"/>
            <consortium name="Mycorrhizal Genomics Consortium"/>
            <person name="Kohler A."/>
            <person name="Kuo A."/>
            <person name="Nagy L.G."/>
            <person name="Floudas D."/>
            <person name="Copeland A."/>
            <person name="Barry K.W."/>
            <person name="Cichocki N."/>
            <person name="Veneault-Fourrey C."/>
            <person name="LaButti K."/>
            <person name="Lindquist E.A."/>
            <person name="Lipzen A."/>
            <person name="Lundell T."/>
            <person name="Morin E."/>
            <person name="Murat C."/>
            <person name="Riley R."/>
            <person name="Ohm R."/>
            <person name="Sun H."/>
            <person name="Tunlid A."/>
            <person name="Henrissat B."/>
            <person name="Grigoriev I.V."/>
            <person name="Hibbett D.S."/>
            <person name="Martin F."/>
        </authorList>
    </citation>
    <scope>NUCLEOTIDE SEQUENCE [LARGE SCALE GENOMIC DNA]</scope>
    <source>
        <strain evidence="4">F 1598</strain>
    </source>
</reference>
<sequence>MYSRLFFLFLFLARKVICVQITHPVAGSNWTTSGPNIISWKADNGDPPFVDIQLVQNNQSSFRPIPGLLPADGIIATDIEVKKGCVDFLPFCFPTNSSFPAGSGYSLRLLSNEGNKTYSVLNSTQPFHIVDANATSCIGIQPSTNLPSTASSTAVPLNISTLQNTLSSSTSNSHTAAIAGGFIGGLAIFDLLVCGAIIYNRRLRNARRRKTQQCLMKTALAAGKSTEISSA</sequence>
<evidence type="ECO:0000313" key="3">
    <source>
        <dbReference type="EMBL" id="KIM75833.1"/>
    </source>
</evidence>
<reference evidence="3 4" key="1">
    <citation type="submission" date="2014-04" db="EMBL/GenBank/DDBJ databases">
        <authorList>
            <consortium name="DOE Joint Genome Institute"/>
            <person name="Kuo A."/>
            <person name="Tarkka M."/>
            <person name="Buscot F."/>
            <person name="Kohler A."/>
            <person name="Nagy L.G."/>
            <person name="Floudas D."/>
            <person name="Copeland A."/>
            <person name="Barry K.W."/>
            <person name="Cichocki N."/>
            <person name="Veneault-Fourrey C."/>
            <person name="LaButti K."/>
            <person name="Lindquist E.A."/>
            <person name="Lipzen A."/>
            <person name="Lundell T."/>
            <person name="Morin E."/>
            <person name="Murat C."/>
            <person name="Sun H."/>
            <person name="Tunlid A."/>
            <person name="Henrissat B."/>
            <person name="Grigoriev I.V."/>
            <person name="Hibbett D.S."/>
            <person name="Martin F."/>
            <person name="Nordberg H.P."/>
            <person name="Cantor M.N."/>
            <person name="Hua S.X."/>
        </authorList>
    </citation>
    <scope>NUCLEOTIDE SEQUENCE [LARGE SCALE GENOMIC DNA]</scope>
    <source>
        <strain evidence="3 4">F 1598</strain>
    </source>
</reference>
<organism evidence="3 4">
    <name type="scientific">Piloderma croceum (strain F 1598)</name>
    <dbReference type="NCBI Taxonomy" id="765440"/>
    <lineage>
        <taxon>Eukaryota</taxon>
        <taxon>Fungi</taxon>
        <taxon>Dikarya</taxon>
        <taxon>Basidiomycota</taxon>
        <taxon>Agaricomycotina</taxon>
        <taxon>Agaricomycetes</taxon>
        <taxon>Agaricomycetidae</taxon>
        <taxon>Atheliales</taxon>
        <taxon>Atheliaceae</taxon>
        <taxon>Piloderma</taxon>
    </lineage>
</organism>
<accession>A0A0C3APJ7</accession>
<dbReference type="AlphaFoldDB" id="A0A0C3APJ7"/>
<dbReference type="Proteomes" id="UP000054166">
    <property type="component" value="Unassembled WGS sequence"/>
</dbReference>
<gene>
    <name evidence="3" type="ORF">PILCRDRAFT_662133</name>
</gene>
<dbReference type="EMBL" id="KN833041">
    <property type="protein sequence ID" value="KIM75833.1"/>
    <property type="molecule type" value="Genomic_DNA"/>
</dbReference>
<keyword evidence="2" id="KW-0732">Signal</keyword>
<feature type="signal peptide" evidence="2">
    <location>
        <begin position="1"/>
        <end position="18"/>
    </location>
</feature>
<dbReference type="InParanoid" id="A0A0C3APJ7"/>
<keyword evidence="1" id="KW-1133">Transmembrane helix</keyword>
<evidence type="ECO:0000256" key="2">
    <source>
        <dbReference type="SAM" id="SignalP"/>
    </source>
</evidence>
<dbReference type="HOGENOM" id="CLU_1116106_0_0_1"/>
<feature type="chain" id="PRO_5002172358" evidence="2">
    <location>
        <begin position="19"/>
        <end position="231"/>
    </location>
</feature>
<keyword evidence="1" id="KW-0472">Membrane</keyword>
<evidence type="ECO:0000256" key="1">
    <source>
        <dbReference type="SAM" id="Phobius"/>
    </source>
</evidence>
<keyword evidence="4" id="KW-1185">Reference proteome</keyword>
<keyword evidence="1" id="KW-0812">Transmembrane</keyword>
<protein>
    <submittedName>
        <fullName evidence="3">Uncharacterized protein</fullName>
    </submittedName>
</protein>
<evidence type="ECO:0000313" key="4">
    <source>
        <dbReference type="Proteomes" id="UP000054166"/>
    </source>
</evidence>
<name>A0A0C3APJ7_PILCF</name>
<proteinExistence type="predicted"/>